<keyword evidence="3" id="KW-1185">Reference proteome</keyword>
<dbReference type="InterPro" id="IPR016181">
    <property type="entry name" value="Acyl_CoA_acyltransferase"/>
</dbReference>
<gene>
    <name evidence="2" type="ORF">ACFSQZ_07815</name>
</gene>
<organism evidence="2 3">
    <name type="scientific">Rubritalea spongiae</name>
    <dbReference type="NCBI Taxonomy" id="430797"/>
    <lineage>
        <taxon>Bacteria</taxon>
        <taxon>Pseudomonadati</taxon>
        <taxon>Verrucomicrobiota</taxon>
        <taxon>Verrucomicrobiia</taxon>
        <taxon>Verrucomicrobiales</taxon>
        <taxon>Rubritaleaceae</taxon>
        <taxon>Rubritalea</taxon>
    </lineage>
</organism>
<dbReference type="EC" id="2.3.1.-" evidence="2"/>
<dbReference type="InterPro" id="IPR000182">
    <property type="entry name" value="GNAT_dom"/>
</dbReference>
<name>A0ABW5E1X0_9BACT</name>
<keyword evidence="2" id="KW-0808">Transferase</keyword>
<comment type="caution">
    <text evidence="2">The sequence shown here is derived from an EMBL/GenBank/DDBJ whole genome shotgun (WGS) entry which is preliminary data.</text>
</comment>
<dbReference type="GO" id="GO:0016746">
    <property type="term" value="F:acyltransferase activity"/>
    <property type="evidence" value="ECO:0007669"/>
    <property type="project" value="UniProtKB-KW"/>
</dbReference>
<dbReference type="Pfam" id="PF00583">
    <property type="entry name" value="Acetyltransf_1"/>
    <property type="match status" value="1"/>
</dbReference>
<evidence type="ECO:0000259" key="1">
    <source>
        <dbReference type="PROSITE" id="PS51186"/>
    </source>
</evidence>
<reference evidence="3" key="1">
    <citation type="journal article" date="2019" name="Int. J. Syst. Evol. Microbiol.">
        <title>The Global Catalogue of Microorganisms (GCM) 10K type strain sequencing project: providing services to taxonomists for standard genome sequencing and annotation.</title>
        <authorList>
            <consortium name="The Broad Institute Genomics Platform"/>
            <consortium name="The Broad Institute Genome Sequencing Center for Infectious Disease"/>
            <person name="Wu L."/>
            <person name="Ma J."/>
        </authorList>
    </citation>
    <scope>NUCLEOTIDE SEQUENCE [LARGE SCALE GENOMIC DNA]</scope>
    <source>
        <strain evidence="3">JCM 16545</strain>
    </source>
</reference>
<dbReference type="SUPFAM" id="SSF55729">
    <property type="entry name" value="Acyl-CoA N-acyltransferases (Nat)"/>
    <property type="match status" value="1"/>
</dbReference>
<dbReference type="RefSeq" id="WP_377092542.1">
    <property type="nucleotide sequence ID" value="NZ_JBHSJM010000001.1"/>
</dbReference>
<dbReference type="PROSITE" id="PS51186">
    <property type="entry name" value="GNAT"/>
    <property type="match status" value="1"/>
</dbReference>
<dbReference type="Proteomes" id="UP001597297">
    <property type="component" value="Unassembled WGS sequence"/>
</dbReference>
<proteinExistence type="predicted"/>
<accession>A0ABW5E1X0</accession>
<dbReference type="EMBL" id="JBHUJC010000022">
    <property type="protein sequence ID" value="MFD2276371.1"/>
    <property type="molecule type" value="Genomic_DNA"/>
</dbReference>
<dbReference type="Gene3D" id="3.40.630.30">
    <property type="match status" value="1"/>
</dbReference>
<evidence type="ECO:0000313" key="2">
    <source>
        <dbReference type="EMBL" id="MFD2276371.1"/>
    </source>
</evidence>
<feature type="domain" description="N-acetyltransferase" evidence="1">
    <location>
        <begin position="3"/>
        <end position="141"/>
    </location>
</feature>
<sequence length="147" mass="17066">MNTSTRPATLSDLDWLEPFYENLMRPYYEVSMKWDRTVFRKHFDPHEVEIITFEDQDIGMLKVQHHTDHIYLGDIQISQEFQNMGIGSSLIANVLAEADEQSIPVRLRVLKSNPARNLYTRMGFIELEDAGHATFMIRHSSNPISTP</sequence>
<protein>
    <submittedName>
        <fullName evidence="2">GNAT family N-acetyltransferase</fullName>
        <ecNumber evidence="2">2.3.1.-</ecNumber>
    </submittedName>
</protein>
<evidence type="ECO:0000313" key="3">
    <source>
        <dbReference type="Proteomes" id="UP001597297"/>
    </source>
</evidence>
<keyword evidence="2" id="KW-0012">Acyltransferase</keyword>
<dbReference type="CDD" id="cd04301">
    <property type="entry name" value="NAT_SF"/>
    <property type="match status" value="1"/>
</dbReference>